<dbReference type="STRING" id="1280514.AXFE_12910"/>
<keyword evidence="11" id="KW-1185">Reference proteome</keyword>
<dbReference type="InterPro" id="IPR001851">
    <property type="entry name" value="ABC_transp_permease"/>
</dbReference>
<evidence type="ECO:0000256" key="2">
    <source>
        <dbReference type="ARBA" id="ARBA00022448"/>
    </source>
</evidence>
<name>A0A0D8HIU6_9ACTN</name>
<sequence>MSNLGNFVLIGLSNGLIYSVVAICIVLIFRSTRVINFSQAALAMFSTYVAVSLIDRGVPYYLAFLIAVIFGFIAGALIERFLMRRVESKSPLNAVIVAVGVLITLEAMAGVIWGATLRNFPSHFSLIGIKIGKSRLGISPFDIFILVVVLVLLGALVFLFRYTKLGMMMRASAFAPEVARLLGVRVGRMLTLGWALAGAGGAVAGMLAAPRVFLFPNNMDAVLVFAFTAAIIGGLDSPVGALVGGLIMGVSLSLIGGYLGSDLENPGAFLILVVVLMARPQGLFSSISERRV</sequence>
<protein>
    <submittedName>
        <fullName evidence="10">High-affinity branched-chain amino acid transport system permease protein LivH</fullName>
    </submittedName>
</protein>
<feature type="transmembrane region" description="Helical" evidence="9">
    <location>
        <begin position="189"/>
        <end position="209"/>
    </location>
</feature>
<evidence type="ECO:0000256" key="4">
    <source>
        <dbReference type="ARBA" id="ARBA00022692"/>
    </source>
</evidence>
<evidence type="ECO:0000256" key="8">
    <source>
        <dbReference type="ARBA" id="ARBA00037998"/>
    </source>
</evidence>
<proteinExistence type="inferred from homology"/>
<organism evidence="10 11">
    <name type="scientific">Acidithrix ferrooxidans</name>
    <dbReference type="NCBI Taxonomy" id="1280514"/>
    <lineage>
        <taxon>Bacteria</taxon>
        <taxon>Bacillati</taxon>
        <taxon>Actinomycetota</taxon>
        <taxon>Acidimicrobiia</taxon>
        <taxon>Acidimicrobiales</taxon>
        <taxon>Acidimicrobiaceae</taxon>
        <taxon>Acidithrix</taxon>
    </lineage>
</organism>
<accession>A0A0D8HIU6</accession>
<dbReference type="InterPro" id="IPR052157">
    <property type="entry name" value="BCAA_transport_permease"/>
</dbReference>
<feature type="transmembrane region" description="Helical" evidence="9">
    <location>
        <begin position="94"/>
        <end position="116"/>
    </location>
</feature>
<dbReference type="CDD" id="cd06582">
    <property type="entry name" value="TM_PBP1_LivH_like"/>
    <property type="match status" value="1"/>
</dbReference>
<dbReference type="AlphaFoldDB" id="A0A0D8HIU6"/>
<evidence type="ECO:0000256" key="1">
    <source>
        <dbReference type="ARBA" id="ARBA00004651"/>
    </source>
</evidence>
<dbReference type="GO" id="GO:0022857">
    <property type="term" value="F:transmembrane transporter activity"/>
    <property type="evidence" value="ECO:0007669"/>
    <property type="project" value="InterPro"/>
</dbReference>
<dbReference type="EMBL" id="JXYS01000029">
    <property type="protein sequence ID" value="KJF17794.1"/>
    <property type="molecule type" value="Genomic_DNA"/>
</dbReference>
<evidence type="ECO:0000256" key="7">
    <source>
        <dbReference type="ARBA" id="ARBA00023136"/>
    </source>
</evidence>
<keyword evidence="2" id="KW-0813">Transport</keyword>
<dbReference type="PANTHER" id="PTHR11795">
    <property type="entry name" value="BRANCHED-CHAIN AMINO ACID TRANSPORT SYSTEM PERMEASE PROTEIN LIVH"/>
    <property type="match status" value="1"/>
</dbReference>
<keyword evidence="4 9" id="KW-0812">Transmembrane</keyword>
<dbReference type="OrthoDB" id="3572933at2"/>
<dbReference type="PATRIC" id="fig|1280514.3.peg.1681"/>
<keyword evidence="7 9" id="KW-0472">Membrane</keyword>
<dbReference type="RefSeq" id="WP_052605041.1">
    <property type="nucleotide sequence ID" value="NZ_JXYS01000029.1"/>
</dbReference>
<dbReference type="GO" id="GO:0006865">
    <property type="term" value="P:amino acid transport"/>
    <property type="evidence" value="ECO:0007669"/>
    <property type="project" value="UniProtKB-KW"/>
</dbReference>
<keyword evidence="6 9" id="KW-1133">Transmembrane helix</keyword>
<reference evidence="10 11" key="1">
    <citation type="submission" date="2015-01" db="EMBL/GenBank/DDBJ databases">
        <title>Draft genome of the acidophilic iron oxidizer Acidithrix ferrooxidans strain Py-F3.</title>
        <authorList>
            <person name="Poehlein A."/>
            <person name="Eisen S."/>
            <person name="Schloemann M."/>
            <person name="Johnson B.D."/>
            <person name="Daniel R."/>
            <person name="Muehling M."/>
        </authorList>
    </citation>
    <scope>NUCLEOTIDE SEQUENCE [LARGE SCALE GENOMIC DNA]</scope>
    <source>
        <strain evidence="10 11">Py-F3</strain>
    </source>
</reference>
<dbReference type="Proteomes" id="UP000032360">
    <property type="component" value="Unassembled WGS sequence"/>
</dbReference>
<dbReference type="Pfam" id="PF02653">
    <property type="entry name" value="BPD_transp_2"/>
    <property type="match status" value="1"/>
</dbReference>
<feature type="transmembrane region" description="Helical" evidence="9">
    <location>
        <begin position="6"/>
        <end position="29"/>
    </location>
</feature>
<gene>
    <name evidence="10" type="primary">livH1</name>
    <name evidence="10" type="ORF">AXFE_12910</name>
</gene>
<dbReference type="PANTHER" id="PTHR11795:SF451">
    <property type="entry name" value="ABC TRANSPORTER PERMEASE PROTEIN"/>
    <property type="match status" value="1"/>
</dbReference>
<feature type="transmembrane region" description="Helical" evidence="9">
    <location>
        <begin position="136"/>
        <end position="160"/>
    </location>
</feature>
<dbReference type="GO" id="GO:0005886">
    <property type="term" value="C:plasma membrane"/>
    <property type="evidence" value="ECO:0007669"/>
    <property type="project" value="UniProtKB-SubCell"/>
</dbReference>
<comment type="similarity">
    <text evidence="8">Belongs to the binding-protein-dependent transport system permease family. LivHM subfamily.</text>
</comment>
<evidence type="ECO:0000256" key="3">
    <source>
        <dbReference type="ARBA" id="ARBA00022475"/>
    </source>
</evidence>
<keyword evidence="5" id="KW-0029">Amino-acid transport</keyword>
<evidence type="ECO:0000256" key="9">
    <source>
        <dbReference type="SAM" id="Phobius"/>
    </source>
</evidence>
<evidence type="ECO:0000313" key="10">
    <source>
        <dbReference type="EMBL" id="KJF17794.1"/>
    </source>
</evidence>
<evidence type="ECO:0000313" key="11">
    <source>
        <dbReference type="Proteomes" id="UP000032360"/>
    </source>
</evidence>
<keyword evidence="3" id="KW-1003">Cell membrane</keyword>
<evidence type="ECO:0000256" key="5">
    <source>
        <dbReference type="ARBA" id="ARBA00022970"/>
    </source>
</evidence>
<feature type="transmembrane region" description="Helical" evidence="9">
    <location>
        <begin position="60"/>
        <end position="82"/>
    </location>
</feature>
<evidence type="ECO:0000256" key="6">
    <source>
        <dbReference type="ARBA" id="ARBA00022989"/>
    </source>
</evidence>
<comment type="caution">
    <text evidence="10">The sequence shown here is derived from an EMBL/GenBank/DDBJ whole genome shotgun (WGS) entry which is preliminary data.</text>
</comment>
<comment type="subcellular location">
    <subcellularLocation>
        <location evidence="1">Cell membrane</location>
        <topology evidence="1">Multi-pass membrane protein</topology>
    </subcellularLocation>
</comment>